<dbReference type="AlphaFoldDB" id="A0AAQ0KJT1"/>
<proteinExistence type="predicted"/>
<organism evidence="1 2">
    <name type="scientific">Paracoccus versutus</name>
    <name type="common">Thiobacillus versutus</name>
    <dbReference type="NCBI Taxonomy" id="34007"/>
    <lineage>
        <taxon>Bacteria</taxon>
        <taxon>Pseudomonadati</taxon>
        <taxon>Pseudomonadota</taxon>
        <taxon>Alphaproteobacteria</taxon>
        <taxon>Rhodobacterales</taxon>
        <taxon>Paracoccaceae</taxon>
        <taxon>Paracoccus</taxon>
    </lineage>
</organism>
<protein>
    <submittedName>
        <fullName evidence="1">Uncharacterized protein</fullName>
    </submittedName>
</protein>
<accession>A0AAQ0KJT1</accession>
<evidence type="ECO:0000313" key="1">
    <source>
        <dbReference type="EMBL" id="REG34058.1"/>
    </source>
</evidence>
<name>A0AAQ0KJT1_PARVE</name>
<gene>
    <name evidence="1" type="ORF">ATH84_104022</name>
</gene>
<sequence>MILLGRHEARPVPSALALRFQLPQSPQDSAFYLTLFPRLAAHECRFVLFCDLRGFRLDHQGEVEQNLAAKASRAEFSARIRALVLMSDQPSERQRAAFANFWSIPVEVHDDIPAATRAFLAFHDRLIG</sequence>
<comment type="caution">
    <text evidence="1">The sequence shown here is derived from an EMBL/GenBank/DDBJ whole genome shotgun (WGS) entry which is preliminary data.</text>
</comment>
<evidence type="ECO:0000313" key="2">
    <source>
        <dbReference type="Proteomes" id="UP000256794"/>
    </source>
</evidence>
<dbReference type="EMBL" id="QUMX01000040">
    <property type="protein sequence ID" value="REG34058.1"/>
    <property type="molecule type" value="Genomic_DNA"/>
</dbReference>
<dbReference type="Proteomes" id="UP000256794">
    <property type="component" value="Unassembled WGS sequence"/>
</dbReference>
<keyword evidence="2" id="KW-1185">Reference proteome</keyword>
<reference evidence="1 2" key="1">
    <citation type="submission" date="2018-08" db="EMBL/GenBank/DDBJ databases">
        <title>Genomic Encyclopedia of Archaeal and Bacterial Type Strains, Phase II (KMG-II): from individual species to whole genera.</title>
        <authorList>
            <person name="Goeker M."/>
        </authorList>
    </citation>
    <scope>NUCLEOTIDE SEQUENCE [LARGE SCALE GENOMIC DNA]</scope>
    <source>
        <strain evidence="1 2">DSM 582</strain>
    </source>
</reference>